<dbReference type="Proteomes" id="UP000244335">
    <property type="component" value="Unassembled WGS sequence"/>
</dbReference>
<proteinExistence type="predicted"/>
<dbReference type="RefSeq" id="WP_116494244.1">
    <property type="nucleotide sequence ID" value="NZ_QDFR01000004.1"/>
</dbReference>
<dbReference type="PANTHER" id="PTHR43537">
    <property type="entry name" value="TRANSCRIPTIONAL REGULATOR, GNTR FAMILY"/>
    <property type="match status" value="1"/>
</dbReference>
<reference evidence="5 6" key="1">
    <citation type="submission" date="2018-04" db="EMBL/GenBank/DDBJ databases">
        <authorList>
            <person name="Hagen T."/>
        </authorList>
    </citation>
    <scope>NUCLEOTIDE SEQUENCE [LARGE SCALE GENOMIC DNA]</scope>
    <source>
        <strain evidence="5 6">TPD7009</strain>
    </source>
</reference>
<dbReference type="InterPro" id="IPR036388">
    <property type="entry name" value="WH-like_DNA-bd_sf"/>
</dbReference>
<dbReference type="SMART" id="SM00345">
    <property type="entry name" value="HTH_GNTR"/>
    <property type="match status" value="1"/>
</dbReference>
<comment type="caution">
    <text evidence="5">The sequence shown here is derived from an EMBL/GenBank/DDBJ whole genome shotgun (WGS) entry which is preliminary data.</text>
</comment>
<accession>A0AA92H8N1</accession>
<dbReference type="PRINTS" id="PR00035">
    <property type="entry name" value="HTHGNTR"/>
</dbReference>
<gene>
    <name evidence="5" type="ORF">DC430_14535</name>
</gene>
<dbReference type="SMART" id="SM00895">
    <property type="entry name" value="FCD"/>
    <property type="match status" value="1"/>
</dbReference>
<dbReference type="InterPro" id="IPR008920">
    <property type="entry name" value="TF_FadR/GntR_C"/>
</dbReference>
<name>A0AA92H8N1_RHIRH</name>
<evidence type="ECO:0000313" key="5">
    <source>
        <dbReference type="EMBL" id="PVE53145.1"/>
    </source>
</evidence>
<evidence type="ECO:0000256" key="2">
    <source>
        <dbReference type="ARBA" id="ARBA00023125"/>
    </source>
</evidence>
<evidence type="ECO:0000256" key="3">
    <source>
        <dbReference type="ARBA" id="ARBA00023163"/>
    </source>
</evidence>
<dbReference type="InterPro" id="IPR000524">
    <property type="entry name" value="Tscrpt_reg_HTH_GntR"/>
</dbReference>
<evidence type="ECO:0000259" key="4">
    <source>
        <dbReference type="PROSITE" id="PS50949"/>
    </source>
</evidence>
<keyword evidence="3" id="KW-0804">Transcription</keyword>
<dbReference type="Pfam" id="PF07729">
    <property type="entry name" value="FCD"/>
    <property type="match status" value="1"/>
</dbReference>
<dbReference type="GO" id="GO:0003677">
    <property type="term" value="F:DNA binding"/>
    <property type="evidence" value="ECO:0007669"/>
    <property type="project" value="UniProtKB-KW"/>
</dbReference>
<dbReference type="PROSITE" id="PS50949">
    <property type="entry name" value="HTH_GNTR"/>
    <property type="match status" value="1"/>
</dbReference>
<feature type="domain" description="HTH gntR-type" evidence="4">
    <location>
        <begin position="12"/>
        <end position="80"/>
    </location>
</feature>
<keyword evidence="2" id="KW-0238">DNA-binding</keyword>
<dbReference type="SUPFAM" id="SSF48008">
    <property type="entry name" value="GntR ligand-binding domain-like"/>
    <property type="match status" value="1"/>
</dbReference>
<dbReference type="Gene3D" id="1.10.10.10">
    <property type="entry name" value="Winged helix-like DNA-binding domain superfamily/Winged helix DNA-binding domain"/>
    <property type="match status" value="1"/>
</dbReference>
<dbReference type="Pfam" id="PF00392">
    <property type="entry name" value="GntR"/>
    <property type="match status" value="1"/>
</dbReference>
<dbReference type="EMBL" id="QDFR01000004">
    <property type="protein sequence ID" value="PVE53145.1"/>
    <property type="molecule type" value="Genomic_DNA"/>
</dbReference>
<dbReference type="CDD" id="cd07377">
    <property type="entry name" value="WHTH_GntR"/>
    <property type="match status" value="1"/>
</dbReference>
<organism evidence="5 6">
    <name type="scientific">Rhizobium rhizogenes</name>
    <name type="common">Agrobacterium rhizogenes</name>
    <dbReference type="NCBI Taxonomy" id="359"/>
    <lineage>
        <taxon>Bacteria</taxon>
        <taxon>Pseudomonadati</taxon>
        <taxon>Pseudomonadota</taxon>
        <taxon>Alphaproteobacteria</taxon>
        <taxon>Hyphomicrobiales</taxon>
        <taxon>Rhizobiaceae</taxon>
        <taxon>Rhizobium/Agrobacterium group</taxon>
        <taxon>Rhizobium</taxon>
    </lineage>
</organism>
<protein>
    <submittedName>
        <fullName evidence="5">FadR family transcriptional regulator</fullName>
    </submittedName>
</protein>
<dbReference type="PANTHER" id="PTHR43537:SF44">
    <property type="entry name" value="GNTR FAMILY REGULATORY PROTEIN"/>
    <property type="match status" value="1"/>
</dbReference>
<sequence length="239" mass="26558">MTLEFSQIHRTDHLPGRIAAEIAREINDGKLKAGDKLPTEHALSKTFGVSRSVVREAIAQLRNEGAVETRQGVGAFVSDPRHRVSIRIERSKLTDPDKFRDLFQLRLPLEIEAAGLAAVNRTPEQLSRLEAALNNMRNAPDWDRDGIPADLDFHRTLAEATQNDYFSMFLGFIAERISSAIKVAFSRAVFGEILETTIQEHVPIYEAIAASDAAAARAAMRAHLVGAAKRLNLDMEIYE</sequence>
<dbReference type="InterPro" id="IPR011711">
    <property type="entry name" value="GntR_C"/>
</dbReference>
<evidence type="ECO:0000313" key="6">
    <source>
        <dbReference type="Proteomes" id="UP000244335"/>
    </source>
</evidence>
<evidence type="ECO:0000256" key="1">
    <source>
        <dbReference type="ARBA" id="ARBA00023015"/>
    </source>
</evidence>
<dbReference type="SUPFAM" id="SSF46785">
    <property type="entry name" value="Winged helix' DNA-binding domain"/>
    <property type="match status" value="1"/>
</dbReference>
<dbReference type="AlphaFoldDB" id="A0AA92H8N1"/>
<dbReference type="Gene3D" id="1.20.120.530">
    <property type="entry name" value="GntR ligand-binding domain-like"/>
    <property type="match status" value="1"/>
</dbReference>
<dbReference type="GO" id="GO:0003700">
    <property type="term" value="F:DNA-binding transcription factor activity"/>
    <property type="evidence" value="ECO:0007669"/>
    <property type="project" value="InterPro"/>
</dbReference>
<keyword evidence="1" id="KW-0805">Transcription regulation</keyword>
<dbReference type="InterPro" id="IPR036390">
    <property type="entry name" value="WH_DNA-bd_sf"/>
</dbReference>